<dbReference type="PANTHER" id="PTHR43434">
    <property type="entry name" value="PHOSPHOGLYCOLATE PHOSPHATASE"/>
    <property type="match status" value="1"/>
</dbReference>
<dbReference type="InterPro" id="IPR023214">
    <property type="entry name" value="HAD_sf"/>
</dbReference>
<accession>A0A9W7EHU7</accession>
<dbReference type="PANTHER" id="PTHR43434:SF1">
    <property type="entry name" value="PHOSPHOGLYCOLATE PHOSPHATASE"/>
    <property type="match status" value="1"/>
</dbReference>
<dbReference type="AlphaFoldDB" id="A0A9W7EHU7"/>
<dbReference type="SFLD" id="SFLDS00003">
    <property type="entry name" value="Haloacid_Dehalogenase"/>
    <property type="match status" value="1"/>
</dbReference>
<comment type="caution">
    <text evidence="2">The sequence shown here is derived from an EMBL/GenBank/DDBJ whole genome shotgun (WGS) entry which is preliminary data.</text>
</comment>
<dbReference type="Gene3D" id="3.40.50.1000">
    <property type="entry name" value="HAD superfamily/HAD-like"/>
    <property type="match status" value="1"/>
</dbReference>
<protein>
    <submittedName>
        <fullName evidence="2">Uncharacterized protein</fullName>
    </submittedName>
</protein>
<dbReference type="NCBIfam" id="TIGR01548">
    <property type="entry name" value="HAD-SF-IA-hyp1"/>
    <property type="match status" value="1"/>
</dbReference>
<dbReference type="NCBIfam" id="TIGR01549">
    <property type="entry name" value="HAD-SF-IA-v1"/>
    <property type="match status" value="1"/>
</dbReference>
<dbReference type="InterPro" id="IPR006438">
    <property type="entry name" value="HAD-SF_TIGR01548"/>
</dbReference>
<dbReference type="InterPro" id="IPR036412">
    <property type="entry name" value="HAD-like_sf"/>
</dbReference>
<dbReference type="GO" id="GO:0006281">
    <property type="term" value="P:DNA repair"/>
    <property type="evidence" value="ECO:0007669"/>
    <property type="project" value="TreeGrafter"/>
</dbReference>
<name>A0A9W7EHU7_9STRA</name>
<evidence type="ECO:0000313" key="2">
    <source>
        <dbReference type="EMBL" id="GMH78470.1"/>
    </source>
</evidence>
<evidence type="ECO:0000313" key="3">
    <source>
        <dbReference type="Proteomes" id="UP001165085"/>
    </source>
</evidence>
<dbReference type="NCBIfam" id="TIGR01509">
    <property type="entry name" value="HAD-SF-IA-v3"/>
    <property type="match status" value="1"/>
</dbReference>
<keyword evidence="3" id="KW-1185">Reference proteome</keyword>
<feature type="region of interest" description="Disordered" evidence="1">
    <location>
        <begin position="343"/>
        <end position="370"/>
    </location>
</feature>
<dbReference type="Proteomes" id="UP001165085">
    <property type="component" value="Unassembled WGS sequence"/>
</dbReference>
<gene>
    <name evidence="2" type="ORF">TrST_g4771</name>
</gene>
<dbReference type="Pfam" id="PF13419">
    <property type="entry name" value="HAD_2"/>
    <property type="match status" value="1"/>
</dbReference>
<dbReference type="InterPro" id="IPR050155">
    <property type="entry name" value="HAD-like_hydrolase_sf"/>
</dbReference>
<proteinExistence type="predicted"/>
<organism evidence="2 3">
    <name type="scientific">Triparma strigata</name>
    <dbReference type="NCBI Taxonomy" id="1606541"/>
    <lineage>
        <taxon>Eukaryota</taxon>
        <taxon>Sar</taxon>
        <taxon>Stramenopiles</taxon>
        <taxon>Ochrophyta</taxon>
        <taxon>Bolidophyceae</taxon>
        <taxon>Parmales</taxon>
        <taxon>Triparmaceae</taxon>
        <taxon>Triparma</taxon>
    </lineage>
</organism>
<dbReference type="InterPro" id="IPR041492">
    <property type="entry name" value="HAD_2"/>
</dbReference>
<dbReference type="SFLD" id="SFLDG01129">
    <property type="entry name" value="C1.5:_HAD__Beta-PGM__Phosphata"/>
    <property type="match status" value="1"/>
</dbReference>
<feature type="compositionally biased region" description="Basic residues" evidence="1">
    <location>
        <begin position="354"/>
        <end position="370"/>
    </location>
</feature>
<reference evidence="3" key="1">
    <citation type="journal article" date="2023" name="Commun. Biol.">
        <title>Genome analysis of Parmales, the sister group of diatoms, reveals the evolutionary specialization of diatoms from phago-mixotrophs to photoautotrophs.</title>
        <authorList>
            <person name="Ban H."/>
            <person name="Sato S."/>
            <person name="Yoshikawa S."/>
            <person name="Yamada K."/>
            <person name="Nakamura Y."/>
            <person name="Ichinomiya M."/>
            <person name="Sato N."/>
            <person name="Blanc-Mathieu R."/>
            <person name="Endo H."/>
            <person name="Kuwata A."/>
            <person name="Ogata H."/>
        </authorList>
    </citation>
    <scope>NUCLEOTIDE SEQUENCE [LARGE SCALE GENOMIC DNA]</scope>
    <source>
        <strain evidence="3">NIES 3701</strain>
    </source>
</reference>
<dbReference type="InterPro" id="IPR006439">
    <property type="entry name" value="HAD-SF_hydro_IA"/>
</dbReference>
<dbReference type="EMBL" id="BRXY01000222">
    <property type="protein sequence ID" value="GMH78470.1"/>
    <property type="molecule type" value="Genomic_DNA"/>
</dbReference>
<evidence type="ECO:0000256" key="1">
    <source>
        <dbReference type="SAM" id="MobiDB-lite"/>
    </source>
</evidence>
<sequence length="370" mass="39908">MSSPSALLLDMDGVLAEVSQSYRGAIIATCAHFLKSGKVTSAIVSQKKAQGGCNNDWILSRDLIIEHKDSGAPEPTLEEVTGVFEDLYQGTGDVAGLCDLETLIPAKGLLQELRRRCPSRMAIVTGRPRSDCMKFLRLHGIEDLFDCCVVMEDGPAKPDAFPVKRACELLKIDPSAAVMVGDTPDDIRSAISAGTRGIGVATPDDYAKAVIGKSKFEDGALVKACLECGAEKVIEPGLAHLLDIFPPTPAFIRTPPPLSLYVKLLGPLNKLDAKITSSTLLTLLTTLTTPPVPPSSILPFEIVPGRKFCFFNFVDEASMNSVLESYESDSSVWKIEDQQLIIERRTGGNGPNPKKARGRRGRRGKGRGKD</sequence>
<dbReference type="SUPFAM" id="SSF56784">
    <property type="entry name" value="HAD-like"/>
    <property type="match status" value="1"/>
</dbReference>
<dbReference type="OrthoDB" id="447729at2759"/>
<dbReference type="GO" id="GO:0008967">
    <property type="term" value="F:phosphoglycolate phosphatase activity"/>
    <property type="evidence" value="ECO:0007669"/>
    <property type="project" value="TreeGrafter"/>
</dbReference>